<name>A0A511Z1K7_9CELL</name>
<dbReference type="Proteomes" id="UP000321484">
    <property type="component" value="Unassembled WGS sequence"/>
</dbReference>
<sequence length="151" mass="14875">MRARRRVVRAVVALVAAVGLASGCATHDGGTPGAFARAAQEAASAATSGALAVELTGEGRATTNLLDTVLADGLADVLAAETAVAGRQVTTGADADDQQRVLAATDDARAALVEARAWATGGRDGDGAGVARALRDAADALTALADEIEPA</sequence>
<comment type="caution">
    <text evidence="2">The sequence shown here is derived from an EMBL/GenBank/DDBJ whole genome shotgun (WGS) entry which is preliminary data.</text>
</comment>
<keyword evidence="1" id="KW-0732">Signal</keyword>
<reference evidence="2 3" key="1">
    <citation type="submission" date="2019-07" db="EMBL/GenBank/DDBJ databases">
        <title>Whole genome shotgun sequence of Actinotalea fermentans NBRC 105374.</title>
        <authorList>
            <person name="Hosoyama A."/>
            <person name="Uohara A."/>
            <person name="Ohji S."/>
            <person name="Ichikawa N."/>
        </authorList>
    </citation>
    <scope>NUCLEOTIDE SEQUENCE [LARGE SCALE GENOMIC DNA]</scope>
    <source>
        <strain evidence="2 3">NBRC 105374</strain>
    </source>
</reference>
<dbReference type="RefSeq" id="WP_146819979.1">
    <property type="nucleotide sequence ID" value="NZ_BJYK01000011.1"/>
</dbReference>
<feature type="chain" id="PRO_5022051159" description="Lipoprotein" evidence="1">
    <location>
        <begin position="28"/>
        <end position="151"/>
    </location>
</feature>
<dbReference type="PROSITE" id="PS51318">
    <property type="entry name" value="TAT"/>
    <property type="match status" value="1"/>
</dbReference>
<dbReference type="AlphaFoldDB" id="A0A511Z1K7"/>
<protein>
    <recommendedName>
        <fullName evidence="4">Lipoprotein</fullName>
    </recommendedName>
</protein>
<organism evidence="2 3">
    <name type="scientific">Actinotalea fermentans</name>
    <dbReference type="NCBI Taxonomy" id="43671"/>
    <lineage>
        <taxon>Bacteria</taxon>
        <taxon>Bacillati</taxon>
        <taxon>Actinomycetota</taxon>
        <taxon>Actinomycetes</taxon>
        <taxon>Micrococcales</taxon>
        <taxon>Cellulomonadaceae</taxon>
        <taxon>Actinotalea</taxon>
    </lineage>
</organism>
<feature type="signal peptide" evidence="1">
    <location>
        <begin position="1"/>
        <end position="27"/>
    </location>
</feature>
<dbReference type="EMBL" id="BJYK01000011">
    <property type="protein sequence ID" value="GEN81331.1"/>
    <property type="molecule type" value="Genomic_DNA"/>
</dbReference>
<proteinExistence type="predicted"/>
<evidence type="ECO:0000256" key="1">
    <source>
        <dbReference type="SAM" id="SignalP"/>
    </source>
</evidence>
<gene>
    <name evidence="2" type="ORF">AFE02nite_30650</name>
</gene>
<dbReference type="InterPro" id="IPR006311">
    <property type="entry name" value="TAT_signal"/>
</dbReference>
<accession>A0A511Z1K7</accession>
<keyword evidence="3" id="KW-1185">Reference proteome</keyword>
<evidence type="ECO:0000313" key="2">
    <source>
        <dbReference type="EMBL" id="GEN81331.1"/>
    </source>
</evidence>
<dbReference type="PROSITE" id="PS51257">
    <property type="entry name" value="PROKAR_LIPOPROTEIN"/>
    <property type="match status" value="1"/>
</dbReference>
<evidence type="ECO:0008006" key="4">
    <source>
        <dbReference type="Google" id="ProtNLM"/>
    </source>
</evidence>
<evidence type="ECO:0000313" key="3">
    <source>
        <dbReference type="Proteomes" id="UP000321484"/>
    </source>
</evidence>